<dbReference type="Gene3D" id="3.40.1690.10">
    <property type="entry name" value="secretion proteins EscU"/>
    <property type="match status" value="1"/>
</dbReference>
<dbReference type="InterPro" id="IPR006135">
    <property type="entry name" value="T3SS_substrate_exporter"/>
</dbReference>
<keyword evidence="4" id="KW-0282">Flagellum</keyword>
<feature type="compositionally biased region" description="Basic and acidic residues" evidence="2">
    <location>
        <begin position="7"/>
        <end position="26"/>
    </location>
</feature>
<reference evidence="4" key="1">
    <citation type="journal article" date="2014" name="Int. J. Syst. Evol. Microbiol.">
        <title>Complete genome sequence of Corynebacterium casei LMG S-19264T (=DSM 44701T), isolated from a smear-ripened cheese.</title>
        <authorList>
            <consortium name="US DOE Joint Genome Institute (JGI-PGF)"/>
            <person name="Walter F."/>
            <person name="Albersmeier A."/>
            <person name="Kalinowski J."/>
            <person name="Ruckert C."/>
        </authorList>
    </citation>
    <scope>NUCLEOTIDE SEQUENCE</scope>
    <source>
        <strain evidence="4">CGMCC 1.10859</strain>
    </source>
</reference>
<feature type="transmembrane region" description="Helical" evidence="3">
    <location>
        <begin position="183"/>
        <end position="208"/>
    </location>
</feature>
<keyword evidence="3" id="KW-1133">Transmembrane helix</keyword>
<evidence type="ECO:0000313" key="7">
    <source>
        <dbReference type="Proteomes" id="UP000634647"/>
    </source>
</evidence>
<reference evidence="5 6" key="2">
    <citation type="submission" date="2016-10" db="EMBL/GenBank/DDBJ databases">
        <authorList>
            <person name="Varghese N."/>
            <person name="Submissions S."/>
        </authorList>
    </citation>
    <scope>NUCLEOTIDE SEQUENCE [LARGE SCALE GENOMIC DNA]</scope>
    <source>
        <strain evidence="5 6">DSM 24802</strain>
    </source>
</reference>
<dbReference type="PANTHER" id="PTHR30531">
    <property type="entry name" value="FLAGELLAR BIOSYNTHETIC PROTEIN FLHB"/>
    <property type="match status" value="1"/>
</dbReference>
<keyword evidence="4" id="KW-0966">Cell projection</keyword>
<feature type="compositionally biased region" description="Basic and acidic residues" evidence="2">
    <location>
        <begin position="350"/>
        <end position="361"/>
    </location>
</feature>
<dbReference type="SUPFAM" id="SSF160544">
    <property type="entry name" value="EscU C-terminal domain-like"/>
    <property type="match status" value="1"/>
</dbReference>
<dbReference type="PANTHER" id="PTHR30531:SF12">
    <property type="entry name" value="FLAGELLAR BIOSYNTHETIC PROTEIN FLHB"/>
    <property type="match status" value="1"/>
</dbReference>
<comment type="similarity">
    <text evidence="1">Belongs to the type III secretion exporter family.</text>
</comment>
<dbReference type="EMBL" id="FNOB01000004">
    <property type="protein sequence ID" value="SDW52646.1"/>
    <property type="molecule type" value="Genomic_DNA"/>
</dbReference>
<dbReference type="EMBL" id="BNAB01000001">
    <property type="protein sequence ID" value="GHD98158.1"/>
    <property type="molecule type" value="Genomic_DNA"/>
</dbReference>
<name>A0AAN4UMV3_9RHOB</name>
<gene>
    <name evidence="4" type="primary">flhB</name>
    <name evidence="4" type="ORF">GCM10008024_00550</name>
    <name evidence="5" type="ORF">SAMN05444006_104162</name>
</gene>
<dbReference type="GO" id="GO:0009306">
    <property type="term" value="P:protein secretion"/>
    <property type="evidence" value="ECO:0007669"/>
    <property type="project" value="InterPro"/>
</dbReference>
<reference evidence="4" key="3">
    <citation type="submission" date="2023-06" db="EMBL/GenBank/DDBJ databases">
        <authorList>
            <person name="Sun Q."/>
            <person name="Zhou Y."/>
        </authorList>
    </citation>
    <scope>NUCLEOTIDE SEQUENCE</scope>
    <source>
        <strain evidence="4">CGMCC 1.10859</strain>
    </source>
</reference>
<dbReference type="RefSeq" id="WP_035842854.1">
    <property type="nucleotide sequence ID" value="NZ_BNAB01000001.1"/>
</dbReference>
<dbReference type="GO" id="GO:0005886">
    <property type="term" value="C:plasma membrane"/>
    <property type="evidence" value="ECO:0007669"/>
    <property type="project" value="TreeGrafter"/>
</dbReference>
<dbReference type="Pfam" id="PF01312">
    <property type="entry name" value="Bac_export_2"/>
    <property type="match status" value="1"/>
</dbReference>
<evidence type="ECO:0000256" key="3">
    <source>
        <dbReference type="SAM" id="Phobius"/>
    </source>
</evidence>
<organism evidence="4 7">
    <name type="scientific">Allgaiera indica</name>
    <dbReference type="NCBI Taxonomy" id="765699"/>
    <lineage>
        <taxon>Bacteria</taxon>
        <taxon>Pseudomonadati</taxon>
        <taxon>Pseudomonadota</taxon>
        <taxon>Alphaproteobacteria</taxon>
        <taxon>Rhodobacterales</taxon>
        <taxon>Paracoccaceae</taxon>
        <taxon>Allgaiera</taxon>
    </lineage>
</organism>
<dbReference type="PRINTS" id="PR00950">
    <property type="entry name" value="TYPE3IMSPROT"/>
</dbReference>
<comment type="caution">
    <text evidence="4">The sequence shown here is derived from an EMBL/GenBank/DDBJ whole genome shotgun (WGS) entry which is preliminary data.</text>
</comment>
<feature type="compositionally biased region" description="Low complexity" evidence="2">
    <location>
        <begin position="362"/>
        <end position="378"/>
    </location>
</feature>
<evidence type="ECO:0000256" key="1">
    <source>
        <dbReference type="ARBA" id="ARBA00010690"/>
    </source>
</evidence>
<dbReference type="Proteomes" id="UP000634647">
    <property type="component" value="Unassembled WGS sequence"/>
</dbReference>
<evidence type="ECO:0000313" key="6">
    <source>
        <dbReference type="Proteomes" id="UP000199541"/>
    </source>
</evidence>
<dbReference type="Proteomes" id="UP000199541">
    <property type="component" value="Unassembled WGS sequence"/>
</dbReference>
<keyword evidence="3" id="KW-0812">Transmembrane</keyword>
<accession>A0AAN4UMV3</accession>
<evidence type="ECO:0000313" key="4">
    <source>
        <dbReference type="EMBL" id="GHD98158.1"/>
    </source>
</evidence>
<feature type="region of interest" description="Disordered" evidence="2">
    <location>
        <begin position="1"/>
        <end position="26"/>
    </location>
</feature>
<evidence type="ECO:0000256" key="2">
    <source>
        <dbReference type="SAM" id="MobiDB-lite"/>
    </source>
</evidence>
<evidence type="ECO:0000313" key="5">
    <source>
        <dbReference type="EMBL" id="SDW52646.1"/>
    </source>
</evidence>
<dbReference type="InterPro" id="IPR029025">
    <property type="entry name" value="T3SS_substrate_exporter_C"/>
</dbReference>
<feature type="region of interest" description="Disordered" evidence="2">
    <location>
        <begin position="350"/>
        <end position="378"/>
    </location>
</feature>
<feature type="transmembrane region" description="Helical" evidence="3">
    <location>
        <begin position="83"/>
        <end position="116"/>
    </location>
</feature>
<proteinExistence type="inferred from homology"/>
<sequence>MAEDSDAEKKHDPTRERLKRAREQGQIRRSNDLPKAAMTLGLVLVVFVSGGVMSGMASDWLAASLAAAGAMDPGQAYGLDMEFAAVLSIFLLATGALAFIAGLGSGGWMMSFMLLMPKLERVDPAKSWGQIFSVSNLIEVGKSALKILVIGSAGWIAYAGQKQDLLALAGRQYVSLATLGGPALHVILGAAGGALVLAVADVGVQAWLNRRSLKMTDKEVRDETKQSEGDPHVRARRRALMRRAARARQIQQVKTATMVVTNPTHFAVAVRYRRGKDGVPSVVAKGVDLTAAPILEQARIHGVPLVEAPVLARALHAQVQVGRPIPHHLYRAVAEVLAYVWRLDAWRAQGGEKPERPRVEGALDPPGAADPEAGAPAG</sequence>
<keyword evidence="3" id="KW-0472">Membrane</keyword>
<keyword evidence="4" id="KW-0969">Cilium</keyword>
<keyword evidence="6" id="KW-1185">Reference proteome</keyword>
<dbReference type="AlphaFoldDB" id="A0AAN4UMV3"/>
<protein>
    <submittedName>
        <fullName evidence="4">Flagellar biosynthesis protein FlhB</fullName>
    </submittedName>
    <submittedName>
        <fullName evidence="5">Flagellar biosynthetic protein FlhB</fullName>
    </submittedName>
</protein>
<feature type="transmembrane region" description="Helical" evidence="3">
    <location>
        <begin position="36"/>
        <end position="63"/>
    </location>
</feature>